<sequence>MWNNLGVFRAADKFHIPCYEIWNYELNRAINGERSRTTGQEQPAKNRVRGLNRRVAQQHLTSETSIYCVEDNSSVTADLQQSARMRRDSASHPRGWGLNVGLQPWNSDLIVSIWGSSEAGTEHDFRMRVPGIVLPMIGIREWFEKERAKVFAMATFLAGAIDFSHRWKVDRLGCKIVRPGGGETDCDPSSMQVRTGGDGICVRPQVPINQDCVKVSIQKQGFRLRAGRGSPEPMNEVNEAYVEATIVSKEDKKEWGAN</sequence>
<dbReference type="Proteomes" id="UP000000724">
    <property type="component" value="Contig Pc00c18"/>
</dbReference>
<dbReference type="EMBL" id="AM920433">
    <property type="protein sequence ID" value="CAP94870.1"/>
    <property type="molecule type" value="Genomic_DNA"/>
</dbReference>
<evidence type="ECO:0000313" key="1">
    <source>
        <dbReference type="EMBL" id="CAP94870.1"/>
    </source>
</evidence>
<evidence type="ECO:0000313" key="2">
    <source>
        <dbReference type="Proteomes" id="UP000000724"/>
    </source>
</evidence>
<dbReference type="AlphaFoldDB" id="B6HCR9"/>
<reference evidence="1 2" key="1">
    <citation type="journal article" date="2008" name="Nat. Biotechnol.">
        <title>Genome sequencing and analysis of the filamentous fungus Penicillium chrysogenum.</title>
        <authorList>
            <person name="van den Berg M.A."/>
            <person name="Albang R."/>
            <person name="Albermann K."/>
            <person name="Badger J.H."/>
            <person name="Daran J.-M."/>
            <person name="Driessen A.J.M."/>
            <person name="Garcia-Estrada C."/>
            <person name="Fedorova N.D."/>
            <person name="Harris D.M."/>
            <person name="Heijne W.H.M."/>
            <person name="Joardar V.S."/>
            <person name="Kiel J.A.K.W."/>
            <person name="Kovalchuk A."/>
            <person name="Martin J.F."/>
            <person name="Nierman W.C."/>
            <person name="Nijland J.G."/>
            <person name="Pronk J.T."/>
            <person name="Roubos J.A."/>
            <person name="van der Klei I.J."/>
            <person name="van Peij N.N.M.E."/>
            <person name="Veenhuis M."/>
            <person name="von Doehren H."/>
            <person name="Wagner C."/>
            <person name="Wortman J.R."/>
            <person name="Bovenberg R.A.L."/>
        </authorList>
    </citation>
    <scope>NUCLEOTIDE SEQUENCE [LARGE SCALE GENOMIC DNA]</scope>
    <source>
        <strain evidence="2">ATCC 28089 / DSM 1075 / NRRL 1951 / Wisconsin 54-1255</strain>
    </source>
</reference>
<gene>
    <name evidence="1" type="ORF">Pc18g06460</name>
    <name evidence="1" type="ORF">PCH_Pc18g06460</name>
</gene>
<dbReference type="VEuPathDB" id="FungiDB:PCH_Pc18g06460"/>
<dbReference type="HOGENOM" id="CLU_1078081_0_0_1"/>
<name>B6HCR9_PENRW</name>
<keyword evidence="2" id="KW-1185">Reference proteome</keyword>
<proteinExistence type="predicted"/>
<accession>B6HCR9</accession>
<protein>
    <submittedName>
        <fullName evidence="1">Uncharacterized protein</fullName>
    </submittedName>
</protein>
<organism evidence="1 2">
    <name type="scientific">Penicillium rubens (strain ATCC 28089 / DSM 1075 / NRRL 1951 / Wisconsin 54-1255)</name>
    <name type="common">Penicillium chrysogenum</name>
    <dbReference type="NCBI Taxonomy" id="500485"/>
    <lineage>
        <taxon>Eukaryota</taxon>
        <taxon>Fungi</taxon>
        <taxon>Dikarya</taxon>
        <taxon>Ascomycota</taxon>
        <taxon>Pezizomycotina</taxon>
        <taxon>Eurotiomycetes</taxon>
        <taxon>Eurotiomycetidae</taxon>
        <taxon>Eurotiales</taxon>
        <taxon>Aspergillaceae</taxon>
        <taxon>Penicillium</taxon>
        <taxon>Penicillium chrysogenum species complex</taxon>
    </lineage>
</organism>